<keyword evidence="1" id="KW-0175">Coiled coil</keyword>
<dbReference type="AlphaFoldDB" id="A0A1X1YYM6"/>
<dbReference type="OrthoDB" id="4640481at2"/>
<comment type="caution">
    <text evidence="3">The sequence shown here is derived from an EMBL/GenBank/DDBJ whole genome shotgun (WGS) entry which is preliminary data.</text>
</comment>
<dbReference type="RefSeq" id="WP_085165221.1">
    <property type="nucleotide sequence ID" value="NZ_JACKSS010000021.1"/>
</dbReference>
<evidence type="ECO:0000313" key="3">
    <source>
        <dbReference type="EMBL" id="ORW16071.1"/>
    </source>
</evidence>
<organism evidence="3 4">
    <name type="scientific">Mycobacterium nebraskense</name>
    <dbReference type="NCBI Taxonomy" id="244292"/>
    <lineage>
        <taxon>Bacteria</taxon>
        <taxon>Bacillati</taxon>
        <taxon>Actinomycetota</taxon>
        <taxon>Actinomycetes</taxon>
        <taxon>Mycobacteriales</taxon>
        <taxon>Mycobacteriaceae</taxon>
        <taxon>Mycobacterium</taxon>
    </lineage>
</organism>
<sequence length="147" mass="15743">MHSPVGAPWPGGEHGEVLSPSGQRSYLAATAAVLAGRSPRWASELASTGAVDAEQGHVTGRQGRPAWFLFADSFERYLHARGKWPPTTAATDWEHLLQLQGADLEAARQANATLQAENAQLKAALAQRDENIAQLAEIVAQLAKTPR</sequence>
<feature type="coiled-coil region" evidence="1">
    <location>
        <begin position="104"/>
        <end position="131"/>
    </location>
</feature>
<keyword evidence="4" id="KW-1185">Reference proteome</keyword>
<protein>
    <submittedName>
        <fullName evidence="3">Uncharacterized protein</fullName>
    </submittedName>
</protein>
<evidence type="ECO:0000313" key="4">
    <source>
        <dbReference type="Proteomes" id="UP000193781"/>
    </source>
</evidence>
<dbReference type="EMBL" id="LQPH01000164">
    <property type="protein sequence ID" value="ORW16071.1"/>
    <property type="molecule type" value="Genomic_DNA"/>
</dbReference>
<name>A0A1X1YYM6_9MYCO</name>
<evidence type="ECO:0000256" key="2">
    <source>
        <dbReference type="SAM" id="MobiDB-lite"/>
    </source>
</evidence>
<dbReference type="Proteomes" id="UP000193781">
    <property type="component" value="Unassembled WGS sequence"/>
</dbReference>
<reference evidence="3 4" key="1">
    <citation type="submission" date="2016-01" db="EMBL/GenBank/DDBJ databases">
        <title>The new phylogeny of the genus Mycobacterium.</title>
        <authorList>
            <person name="Tarcisio F."/>
            <person name="Conor M."/>
            <person name="Antonella G."/>
            <person name="Elisabetta G."/>
            <person name="Giulia F.S."/>
            <person name="Sara T."/>
            <person name="Anna F."/>
            <person name="Clotilde B."/>
            <person name="Roberto B."/>
            <person name="Veronica D.S."/>
            <person name="Fabio R."/>
            <person name="Monica P."/>
            <person name="Olivier J."/>
            <person name="Enrico T."/>
            <person name="Nicola S."/>
        </authorList>
    </citation>
    <scope>NUCLEOTIDE SEQUENCE [LARGE SCALE GENOMIC DNA]</scope>
    <source>
        <strain evidence="3 4">DSM 44803</strain>
    </source>
</reference>
<gene>
    <name evidence="3" type="ORF">AWC17_15110</name>
</gene>
<evidence type="ECO:0000256" key="1">
    <source>
        <dbReference type="SAM" id="Coils"/>
    </source>
</evidence>
<proteinExistence type="predicted"/>
<feature type="region of interest" description="Disordered" evidence="2">
    <location>
        <begin position="1"/>
        <end position="20"/>
    </location>
</feature>
<accession>A0A1X1YYM6</accession>